<comment type="subcellular location">
    <subcellularLocation>
        <location evidence="2">Secreted</location>
    </subcellularLocation>
</comment>
<dbReference type="GO" id="GO:0008270">
    <property type="term" value="F:zinc ion binding"/>
    <property type="evidence" value="ECO:0007669"/>
    <property type="project" value="InterPro"/>
</dbReference>
<feature type="signal peptide" evidence="18">
    <location>
        <begin position="1"/>
        <end position="20"/>
    </location>
</feature>
<dbReference type="GO" id="GO:0004181">
    <property type="term" value="F:metallocarboxypeptidase activity"/>
    <property type="evidence" value="ECO:0007669"/>
    <property type="project" value="InterPro"/>
</dbReference>
<dbReference type="PROSITE" id="PS52035">
    <property type="entry name" value="PEPTIDASE_M14"/>
    <property type="match status" value="1"/>
</dbReference>
<evidence type="ECO:0000256" key="2">
    <source>
        <dbReference type="ARBA" id="ARBA00004613"/>
    </source>
</evidence>
<keyword evidence="6" id="KW-0645">Protease</keyword>
<keyword evidence="12" id="KW-1015">Disulfide bond</keyword>
<evidence type="ECO:0000256" key="6">
    <source>
        <dbReference type="ARBA" id="ARBA00022670"/>
    </source>
</evidence>
<evidence type="ECO:0000256" key="1">
    <source>
        <dbReference type="ARBA" id="ARBA00001947"/>
    </source>
</evidence>
<evidence type="ECO:0000313" key="21">
    <source>
        <dbReference type="Proteomes" id="UP000027222"/>
    </source>
</evidence>
<keyword evidence="21" id="KW-1185">Reference proteome</keyword>
<keyword evidence="11" id="KW-0482">Metalloprotease</keyword>
<evidence type="ECO:0000256" key="15">
    <source>
        <dbReference type="ARBA" id="ARBA00026213"/>
    </source>
</evidence>
<dbReference type="SUPFAM" id="SSF53187">
    <property type="entry name" value="Zn-dependent exopeptidases"/>
    <property type="match status" value="1"/>
</dbReference>
<evidence type="ECO:0000256" key="14">
    <source>
        <dbReference type="ARBA" id="ARBA00026187"/>
    </source>
</evidence>
<evidence type="ECO:0000256" key="13">
    <source>
        <dbReference type="ARBA" id="ARBA00025210"/>
    </source>
</evidence>
<evidence type="ECO:0000256" key="4">
    <source>
        <dbReference type="ARBA" id="ARBA00022525"/>
    </source>
</evidence>
<dbReference type="PANTHER" id="PTHR11705:SF147">
    <property type="entry name" value="INACTIVE METALLOCARBOXYPEPTIDASE ECM14"/>
    <property type="match status" value="1"/>
</dbReference>
<dbReference type="PRINTS" id="PR00765">
    <property type="entry name" value="CRBOXYPTASEA"/>
</dbReference>
<dbReference type="Pfam" id="PF00246">
    <property type="entry name" value="Peptidase_M14"/>
    <property type="match status" value="1"/>
</dbReference>
<name>A0A067THX1_GALM3</name>
<dbReference type="Gene3D" id="3.40.630.10">
    <property type="entry name" value="Zn peptidases"/>
    <property type="match status" value="1"/>
</dbReference>
<accession>A0A067THX1</accession>
<keyword evidence="5" id="KW-0121">Carboxypeptidase</keyword>
<evidence type="ECO:0000256" key="11">
    <source>
        <dbReference type="ARBA" id="ARBA00023049"/>
    </source>
</evidence>
<evidence type="ECO:0000256" key="10">
    <source>
        <dbReference type="ARBA" id="ARBA00022833"/>
    </source>
</evidence>
<evidence type="ECO:0000256" key="8">
    <source>
        <dbReference type="ARBA" id="ARBA00022729"/>
    </source>
</evidence>
<dbReference type="STRING" id="685588.A0A067THX1"/>
<evidence type="ECO:0000256" key="17">
    <source>
        <dbReference type="SAM" id="MobiDB-lite"/>
    </source>
</evidence>
<comment type="similarity">
    <text evidence="3 16">Belongs to the peptidase M14 family.</text>
</comment>
<evidence type="ECO:0000259" key="19">
    <source>
        <dbReference type="PROSITE" id="PS52035"/>
    </source>
</evidence>
<reference evidence="21" key="1">
    <citation type="journal article" date="2014" name="Proc. Natl. Acad. Sci. U.S.A.">
        <title>Extensive sampling of basidiomycete genomes demonstrates inadequacy of the white-rot/brown-rot paradigm for wood decay fungi.</title>
        <authorList>
            <person name="Riley R."/>
            <person name="Salamov A.A."/>
            <person name="Brown D.W."/>
            <person name="Nagy L.G."/>
            <person name="Floudas D."/>
            <person name="Held B.W."/>
            <person name="Levasseur A."/>
            <person name="Lombard V."/>
            <person name="Morin E."/>
            <person name="Otillar R."/>
            <person name="Lindquist E.A."/>
            <person name="Sun H."/>
            <person name="LaButti K.M."/>
            <person name="Schmutz J."/>
            <person name="Jabbour D."/>
            <person name="Luo H."/>
            <person name="Baker S.E."/>
            <person name="Pisabarro A.G."/>
            <person name="Walton J.D."/>
            <person name="Blanchette R.A."/>
            <person name="Henrissat B."/>
            <person name="Martin F."/>
            <person name="Cullen D."/>
            <person name="Hibbett D.S."/>
            <person name="Grigoriev I.V."/>
        </authorList>
    </citation>
    <scope>NUCLEOTIDE SEQUENCE [LARGE SCALE GENOMIC DNA]</scope>
    <source>
        <strain evidence="21">CBS 339.88</strain>
    </source>
</reference>
<dbReference type="HOGENOM" id="CLU_019326_1_2_1"/>
<feature type="chain" id="PRO_5001646883" description="Inactive metallocarboxypeptidase ECM14" evidence="18">
    <location>
        <begin position="21"/>
        <end position="461"/>
    </location>
</feature>
<keyword evidence="4" id="KW-0964">Secreted</keyword>
<evidence type="ECO:0000256" key="7">
    <source>
        <dbReference type="ARBA" id="ARBA00022723"/>
    </source>
</evidence>
<comment type="cofactor">
    <cofactor evidence="1">
        <name>Zn(2+)</name>
        <dbReference type="ChEBI" id="CHEBI:29105"/>
    </cofactor>
</comment>
<proteinExistence type="inferred from homology"/>
<sequence>MPSIPLRLLIWTLFLCLVSCDQQVQQVLTSDHPETKNGFLRRFSVESAVKEVLTAAQEHDLDVWHATSTFVDIYSPPDEPFLPNELASIPHTTTLVLTTTPKPLRSNTEWDLSSLTNTSFHDAYHPLDEVEAFLNQLVLTYPNITRLENLGHSAEGREMVGLTISSGPAVVDKKSKKKKPRTPRDIEKLGFVIVGAQHAREWIATSTSLFLAHAIAANKSEAHSLAHLLKHFDFHIVPTPNPDGYDYTWTTDRFWYKNRQPVGPYSKCVGLDMNRNSGYKWKAEPVDRDLKEKDKGQRDTKPRTPVNPCSHWYPGTRPFESPEVNNIANWVANLPNVVGFLDLRSYGQMLSSPYSYKCKRLPKDAEDQIEAALGAANALTSVHGTSFQTGSLCSMLYPAPGNILDWMYAREAIKYSYVAHLRDTGTYGFSLPERWIRPTGEETSGLIDYLSRFIAVHAKSV</sequence>
<dbReference type="SMART" id="SM00631">
    <property type="entry name" value="Zn_pept"/>
    <property type="match status" value="1"/>
</dbReference>
<feature type="region of interest" description="Disordered" evidence="17">
    <location>
        <begin position="284"/>
        <end position="312"/>
    </location>
</feature>
<dbReference type="OrthoDB" id="3626597at2759"/>
<keyword evidence="8 18" id="KW-0732">Signal</keyword>
<dbReference type="Proteomes" id="UP000027222">
    <property type="component" value="Unassembled WGS sequence"/>
</dbReference>
<dbReference type="GO" id="GO:0006508">
    <property type="term" value="P:proteolysis"/>
    <property type="evidence" value="ECO:0007669"/>
    <property type="project" value="UniProtKB-KW"/>
</dbReference>
<organism evidence="20 21">
    <name type="scientific">Galerina marginata (strain CBS 339.88)</name>
    <dbReference type="NCBI Taxonomy" id="685588"/>
    <lineage>
        <taxon>Eukaryota</taxon>
        <taxon>Fungi</taxon>
        <taxon>Dikarya</taxon>
        <taxon>Basidiomycota</taxon>
        <taxon>Agaricomycotina</taxon>
        <taxon>Agaricomycetes</taxon>
        <taxon>Agaricomycetidae</taxon>
        <taxon>Agaricales</taxon>
        <taxon>Agaricineae</taxon>
        <taxon>Strophariaceae</taxon>
        <taxon>Galerina</taxon>
    </lineage>
</organism>
<feature type="compositionally biased region" description="Basic and acidic residues" evidence="17">
    <location>
        <begin position="284"/>
        <end position="302"/>
    </location>
</feature>
<evidence type="ECO:0000256" key="18">
    <source>
        <dbReference type="SAM" id="SignalP"/>
    </source>
</evidence>
<dbReference type="FunFam" id="3.40.630.10:FF:000084">
    <property type="entry name" value="Carboxypeptidase B2"/>
    <property type="match status" value="1"/>
</dbReference>
<evidence type="ECO:0000256" key="12">
    <source>
        <dbReference type="ARBA" id="ARBA00023157"/>
    </source>
</evidence>
<gene>
    <name evidence="20" type="ORF">GALMADRAFT_243580</name>
</gene>
<protein>
    <recommendedName>
        <fullName evidence="14">Inactive metallocarboxypeptidase ECM14</fullName>
    </recommendedName>
    <alternativeName>
        <fullName evidence="15">Inactive metallocarboxypeptidase ecm14</fullName>
    </alternativeName>
</protein>
<evidence type="ECO:0000256" key="5">
    <source>
        <dbReference type="ARBA" id="ARBA00022645"/>
    </source>
</evidence>
<dbReference type="EMBL" id="KL142373">
    <property type="protein sequence ID" value="KDR79479.1"/>
    <property type="molecule type" value="Genomic_DNA"/>
</dbReference>
<evidence type="ECO:0000256" key="16">
    <source>
        <dbReference type="PROSITE-ProRule" id="PRU01379"/>
    </source>
</evidence>
<evidence type="ECO:0000256" key="9">
    <source>
        <dbReference type="ARBA" id="ARBA00022801"/>
    </source>
</evidence>
<dbReference type="CDD" id="cd03860">
    <property type="entry name" value="M14_CP_A-B_like"/>
    <property type="match status" value="1"/>
</dbReference>
<keyword evidence="7" id="KW-0479">Metal-binding</keyword>
<comment type="function">
    <text evidence="13">Inactive carboxypeptidase that may play a role in cell wall organization and biogenesis.</text>
</comment>
<evidence type="ECO:0000256" key="3">
    <source>
        <dbReference type="ARBA" id="ARBA00005988"/>
    </source>
</evidence>
<keyword evidence="9" id="KW-0378">Hydrolase</keyword>
<comment type="caution">
    <text evidence="16">Lacks conserved residue(s) required for the propagation of feature annotation.</text>
</comment>
<keyword evidence="10" id="KW-0862">Zinc</keyword>
<dbReference type="PANTHER" id="PTHR11705">
    <property type="entry name" value="PROTEASE FAMILY M14 CARBOXYPEPTIDASE A,B"/>
    <property type="match status" value="1"/>
</dbReference>
<dbReference type="InterPro" id="IPR000834">
    <property type="entry name" value="Peptidase_M14"/>
</dbReference>
<dbReference type="AlphaFoldDB" id="A0A067THX1"/>
<dbReference type="GO" id="GO:0005615">
    <property type="term" value="C:extracellular space"/>
    <property type="evidence" value="ECO:0007669"/>
    <property type="project" value="TreeGrafter"/>
</dbReference>
<evidence type="ECO:0000313" key="20">
    <source>
        <dbReference type="EMBL" id="KDR79479.1"/>
    </source>
</evidence>
<feature type="domain" description="Peptidase M14" evidence="19">
    <location>
        <begin position="123"/>
        <end position="454"/>
    </location>
</feature>